<dbReference type="AlphaFoldDB" id="A0AAW2D950"/>
<evidence type="ECO:0000313" key="2">
    <source>
        <dbReference type="Proteomes" id="UP001459277"/>
    </source>
</evidence>
<name>A0AAW2D950_9ROSI</name>
<keyword evidence="2" id="KW-1185">Reference proteome</keyword>
<protein>
    <recommendedName>
        <fullName evidence="3">Chitinase</fullName>
    </recommendedName>
</protein>
<proteinExistence type="predicted"/>
<sequence length="105" mass="11787">MTLSPKQLLCKPLKLVPFLAVFFKSSAITSDGITIFTAFDEENDVFFSMNFFTIVAKLGFEGLDLVWEDRSDGLEDLTTSAFEEDEEFGLSCLFSCSVDEDESEK</sequence>
<dbReference type="Proteomes" id="UP001459277">
    <property type="component" value="Unassembled WGS sequence"/>
</dbReference>
<evidence type="ECO:0008006" key="3">
    <source>
        <dbReference type="Google" id="ProtNLM"/>
    </source>
</evidence>
<accession>A0AAW2D950</accession>
<evidence type="ECO:0000313" key="1">
    <source>
        <dbReference type="EMBL" id="KAL0005725.1"/>
    </source>
</evidence>
<comment type="caution">
    <text evidence="1">The sequence shown here is derived from an EMBL/GenBank/DDBJ whole genome shotgun (WGS) entry which is preliminary data.</text>
</comment>
<dbReference type="EMBL" id="JAZDWU010000004">
    <property type="protein sequence ID" value="KAL0005725.1"/>
    <property type="molecule type" value="Genomic_DNA"/>
</dbReference>
<organism evidence="1 2">
    <name type="scientific">Lithocarpus litseifolius</name>
    <dbReference type="NCBI Taxonomy" id="425828"/>
    <lineage>
        <taxon>Eukaryota</taxon>
        <taxon>Viridiplantae</taxon>
        <taxon>Streptophyta</taxon>
        <taxon>Embryophyta</taxon>
        <taxon>Tracheophyta</taxon>
        <taxon>Spermatophyta</taxon>
        <taxon>Magnoliopsida</taxon>
        <taxon>eudicotyledons</taxon>
        <taxon>Gunneridae</taxon>
        <taxon>Pentapetalae</taxon>
        <taxon>rosids</taxon>
        <taxon>fabids</taxon>
        <taxon>Fagales</taxon>
        <taxon>Fagaceae</taxon>
        <taxon>Lithocarpus</taxon>
    </lineage>
</organism>
<reference evidence="1 2" key="1">
    <citation type="submission" date="2024-01" db="EMBL/GenBank/DDBJ databases">
        <title>A telomere-to-telomere, gap-free genome of sweet tea (Lithocarpus litseifolius).</title>
        <authorList>
            <person name="Zhou J."/>
        </authorList>
    </citation>
    <scope>NUCLEOTIDE SEQUENCE [LARGE SCALE GENOMIC DNA]</scope>
    <source>
        <strain evidence="1">Zhou-2022a</strain>
        <tissue evidence="1">Leaf</tissue>
    </source>
</reference>
<gene>
    <name evidence="1" type="ORF">SO802_013286</name>
</gene>